<dbReference type="GO" id="GO:0005739">
    <property type="term" value="C:mitochondrion"/>
    <property type="evidence" value="ECO:0007669"/>
    <property type="project" value="UniProtKB-SubCell"/>
</dbReference>
<dbReference type="OrthoDB" id="270651at2759"/>
<gene>
    <name evidence="12" type="ORF">ABL_00601</name>
</gene>
<dbReference type="InterPro" id="IPR013123">
    <property type="entry name" value="SpoU_subst-bd"/>
</dbReference>
<dbReference type="GO" id="GO:0016435">
    <property type="term" value="F:rRNA (guanine) methyltransferase activity"/>
    <property type="evidence" value="ECO:0007669"/>
    <property type="project" value="TreeGrafter"/>
</dbReference>
<feature type="region of interest" description="Disordered" evidence="10">
    <location>
        <begin position="108"/>
        <end position="138"/>
    </location>
</feature>
<protein>
    <recommendedName>
        <fullName evidence="9">rRNA methyltransferase 1, mitochondrial</fullName>
    </recommendedName>
</protein>
<reference evidence="13" key="1">
    <citation type="journal article" date="2016" name="Genome Announc.">
        <title>Draft genome sequence of Aspergillus niger strain An76.</title>
        <authorList>
            <person name="Gong W."/>
            <person name="Cheng Z."/>
            <person name="Zhang H."/>
            <person name="Liu L."/>
            <person name="Gao P."/>
            <person name="Wang L."/>
        </authorList>
    </citation>
    <scope>NUCLEOTIDE SEQUENCE [LARGE SCALE GENOMIC DNA]</scope>
    <source>
        <strain evidence="13">An76</strain>
    </source>
</reference>
<feature type="domain" description="RNA 2-O ribose methyltransferase substrate binding" evidence="11">
    <location>
        <begin position="189"/>
        <end position="271"/>
    </location>
</feature>
<proteinExistence type="inferred from homology"/>
<dbReference type="GO" id="GO:0003723">
    <property type="term" value="F:RNA binding"/>
    <property type="evidence" value="ECO:0007669"/>
    <property type="project" value="InterPro"/>
</dbReference>
<evidence type="ECO:0000313" key="12">
    <source>
        <dbReference type="EMBL" id="GAQ34257.1"/>
    </source>
</evidence>
<feature type="region of interest" description="Disordered" evidence="10">
    <location>
        <begin position="43"/>
        <end position="87"/>
    </location>
</feature>
<dbReference type="VEuPathDB" id="FungiDB:An01g09170"/>
<dbReference type="InterPro" id="IPR047182">
    <property type="entry name" value="MRM1"/>
</dbReference>
<dbReference type="VEuPathDB" id="FungiDB:ASPNIDRAFT2_1182280"/>
<dbReference type="InterPro" id="IPR001537">
    <property type="entry name" value="SpoU_MeTrfase"/>
</dbReference>
<dbReference type="InterPro" id="IPR029064">
    <property type="entry name" value="Ribosomal_eL30-like_sf"/>
</dbReference>
<evidence type="ECO:0000256" key="9">
    <source>
        <dbReference type="ARBA" id="ARBA00034881"/>
    </source>
</evidence>
<dbReference type="Proteomes" id="UP000068243">
    <property type="component" value="Unassembled WGS sequence"/>
</dbReference>
<dbReference type="VEuPathDB" id="FungiDB:ATCC64974_15970"/>
<evidence type="ECO:0000256" key="2">
    <source>
        <dbReference type="ARBA" id="ARBA00007228"/>
    </source>
</evidence>
<evidence type="ECO:0000256" key="4">
    <source>
        <dbReference type="ARBA" id="ARBA00022603"/>
    </source>
</evidence>
<dbReference type="PANTHER" id="PTHR46103:SF1">
    <property type="entry name" value="RRNA METHYLTRANSFERASE 1, MITOCHONDRIAL"/>
    <property type="match status" value="1"/>
</dbReference>
<dbReference type="Gene3D" id="3.30.1330.30">
    <property type="match status" value="1"/>
</dbReference>
<evidence type="ECO:0000313" key="13">
    <source>
        <dbReference type="Proteomes" id="UP000068243"/>
    </source>
</evidence>
<dbReference type="VEuPathDB" id="FungiDB:M747DRAFT_284517"/>
<keyword evidence="5 12" id="KW-0808">Transferase</keyword>
<evidence type="ECO:0000256" key="7">
    <source>
        <dbReference type="ARBA" id="ARBA00022946"/>
    </source>
</evidence>
<dbReference type="OMA" id="HNGCILE"/>
<name>A0A100I3U8_ASPNG</name>
<evidence type="ECO:0000256" key="10">
    <source>
        <dbReference type="SAM" id="MobiDB-lite"/>
    </source>
</evidence>
<keyword evidence="3" id="KW-0698">rRNA processing</keyword>
<keyword evidence="6" id="KW-0949">S-adenosyl-L-methionine</keyword>
<dbReference type="SUPFAM" id="SSF75217">
    <property type="entry name" value="alpha/beta knot"/>
    <property type="match status" value="1"/>
</dbReference>
<comment type="subcellular location">
    <subcellularLocation>
        <location evidence="1">Mitochondrion</location>
    </subcellularLocation>
</comment>
<feature type="region of interest" description="Disordered" evidence="10">
    <location>
        <begin position="145"/>
        <end position="164"/>
    </location>
</feature>
<dbReference type="PANTHER" id="PTHR46103">
    <property type="entry name" value="RRNA METHYLTRANSFERASE 1, MITOCHONDRIAL"/>
    <property type="match status" value="1"/>
</dbReference>
<dbReference type="InterPro" id="IPR029026">
    <property type="entry name" value="tRNA_m1G_MTases_N"/>
</dbReference>
<evidence type="ECO:0000256" key="1">
    <source>
        <dbReference type="ARBA" id="ARBA00004173"/>
    </source>
</evidence>
<dbReference type="InterPro" id="IPR029028">
    <property type="entry name" value="Alpha/beta_knot_MTases"/>
</dbReference>
<evidence type="ECO:0000256" key="5">
    <source>
        <dbReference type="ARBA" id="ARBA00022679"/>
    </source>
</evidence>
<comment type="caution">
    <text evidence="12">The sequence shown here is derived from an EMBL/GenBank/DDBJ whole genome shotgun (WGS) entry which is preliminary data.</text>
</comment>
<dbReference type="SUPFAM" id="SSF55315">
    <property type="entry name" value="L30e-like"/>
    <property type="match status" value="1"/>
</dbReference>
<dbReference type="InterPro" id="IPR047261">
    <property type="entry name" value="MRM1_MeTrfase_dom"/>
</dbReference>
<dbReference type="Pfam" id="PF08032">
    <property type="entry name" value="SpoU_sub_bind"/>
    <property type="match status" value="1"/>
</dbReference>
<comment type="similarity">
    <text evidence="2">Belongs to the class IV-like SAM-binding methyltransferase superfamily. RNA methyltransferase TrmH family.</text>
</comment>
<evidence type="ECO:0000256" key="8">
    <source>
        <dbReference type="ARBA" id="ARBA00023128"/>
    </source>
</evidence>
<dbReference type="AlphaFoldDB" id="A0A100I3U8"/>
<keyword evidence="7" id="KW-0809">Transit peptide</keyword>
<evidence type="ECO:0000259" key="11">
    <source>
        <dbReference type="SMART" id="SM00967"/>
    </source>
</evidence>
<dbReference type="SMART" id="SM00967">
    <property type="entry name" value="SpoU_sub_bind"/>
    <property type="match status" value="1"/>
</dbReference>
<dbReference type="Pfam" id="PF00588">
    <property type="entry name" value="SpoU_methylase"/>
    <property type="match status" value="1"/>
</dbReference>
<keyword evidence="8" id="KW-0496">Mitochondrion</keyword>
<feature type="compositionally biased region" description="Basic and acidic residues" evidence="10">
    <location>
        <begin position="109"/>
        <end position="138"/>
    </location>
</feature>
<dbReference type="FunFam" id="3.30.1330.30:FF:000035">
    <property type="entry name" value="TrmH family RNA methyltransferase"/>
    <property type="match status" value="1"/>
</dbReference>
<sequence>MSLQSSLTSLRAYLRPSIAPSAHLHPVRHASLNSAIGRGIRRSQYVDDVPQRRNSARDARDGGHKRNMAKRDKRPEAREHRSGTAFDEEEFIKKGTFRALPRAYQTERTVTKRGKDGKKIYTNEEVRHPDYVGDDQEIRSGRFRTLSQDYQSRPPPPRQHRPTDKFPEEVKSFVKIPLSVPYTTPASQFVYGISACMAALRGSRRRLYKLYLYQSEGQELTPEKIALRKLALSKNVAVKMAFASWRRLLDQMSDGRPHQGCILEVSPLPRLPVQYFRPVPSLGADHFSLELGAQSREEAQVNTMNNTVDINNTFGKRYPVVVLLDGIVDPGNLGAIIRSAYYMGADAIVFAGRNSAEISPVVIKASAGAAEHMTFLHVRNEVDFIRQSKENGWRFYAADAPGKGSSSVYMDPAEFGNEGTVTQAPSVIMMGSEGAGLSPHILSQANAVVGIPGAKISPELGVESDPARVDSLNVSVAAALLMNMFLRVPVSWAKKEDTRVW</sequence>
<evidence type="ECO:0000256" key="3">
    <source>
        <dbReference type="ARBA" id="ARBA00022552"/>
    </source>
</evidence>
<keyword evidence="4 12" id="KW-0489">Methyltransferase</keyword>
<dbReference type="Gene3D" id="3.40.1280.10">
    <property type="match status" value="1"/>
</dbReference>
<organism evidence="12 13">
    <name type="scientific">Aspergillus niger</name>
    <dbReference type="NCBI Taxonomy" id="5061"/>
    <lineage>
        <taxon>Eukaryota</taxon>
        <taxon>Fungi</taxon>
        <taxon>Dikarya</taxon>
        <taxon>Ascomycota</taxon>
        <taxon>Pezizomycotina</taxon>
        <taxon>Eurotiomycetes</taxon>
        <taxon>Eurotiomycetidae</taxon>
        <taxon>Eurotiales</taxon>
        <taxon>Aspergillaceae</taxon>
        <taxon>Aspergillus</taxon>
        <taxon>Aspergillus subgen. Circumdati</taxon>
    </lineage>
</organism>
<dbReference type="EMBL" id="BCMY01000001">
    <property type="protein sequence ID" value="GAQ34257.1"/>
    <property type="molecule type" value="Genomic_DNA"/>
</dbReference>
<dbReference type="CDD" id="cd18105">
    <property type="entry name" value="SpoU-like_MRM1"/>
    <property type="match status" value="1"/>
</dbReference>
<evidence type="ECO:0000256" key="6">
    <source>
        <dbReference type="ARBA" id="ARBA00022691"/>
    </source>
</evidence>
<accession>A0A100I3U8</accession>
<feature type="compositionally biased region" description="Basic and acidic residues" evidence="10">
    <location>
        <begin position="49"/>
        <end position="82"/>
    </location>
</feature>